<dbReference type="InterPro" id="IPR036894">
    <property type="entry name" value="YbaB-like_sf"/>
</dbReference>
<dbReference type="InterPro" id="IPR004401">
    <property type="entry name" value="YbaB/EbfC"/>
</dbReference>
<dbReference type="GO" id="GO:0003677">
    <property type="term" value="F:DNA binding"/>
    <property type="evidence" value="ECO:0007669"/>
    <property type="project" value="InterPro"/>
</dbReference>
<evidence type="ECO:0000313" key="2">
    <source>
        <dbReference type="Proteomes" id="UP000034772"/>
    </source>
</evidence>
<proteinExistence type="predicted"/>
<dbReference type="Proteomes" id="UP000034772">
    <property type="component" value="Unassembled WGS sequence"/>
</dbReference>
<evidence type="ECO:0000313" key="1">
    <source>
        <dbReference type="EMBL" id="KKU87078.1"/>
    </source>
</evidence>
<dbReference type="EMBL" id="LCOZ01000030">
    <property type="protein sequence ID" value="KKU87078.1"/>
    <property type="molecule type" value="Genomic_DNA"/>
</dbReference>
<dbReference type="Gene3D" id="3.30.1310.10">
    <property type="entry name" value="Nucleoid-associated protein YbaB-like domain"/>
    <property type="match status" value="1"/>
</dbReference>
<gene>
    <name evidence="1" type="ORF">UY17_C0030G0001</name>
</gene>
<dbReference type="SUPFAM" id="SSF82607">
    <property type="entry name" value="YbaB-like"/>
    <property type="match status" value="1"/>
</dbReference>
<accession>A0A0G1W9R6</accession>
<protein>
    <recommendedName>
        <fullName evidence="3">Nucleoid-associated protein</fullName>
    </recommendedName>
</protein>
<dbReference type="AlphaFoldDB" id="A0A0G1W9R6"/>
<sequence>MFDKIKQLAQLKKMRDQAMAIQKQLAQEEIEINEDNIRIVISGDQKIKLLEIDGLTNDRVVEMINKAIKKSQEVAARKLAEMSGGLSGILKGQGPLGGN</sequence>
<comment type="caution">
    <text evidence="1">The sequence shown here is derived from an EMBL/GenBank/DDBJ whole genome shotgun (WGS) entry which is preliminary data.</text>
</comment>
<evidence type="ECO:0008006" key="3">
    <source>
        <dbReference type="Google" id="ProtNLM"/>
    </source>
</evidence>
<reference evidence="1 2" key="1">
    <citation type="journal article" date="2015" name="Nature">
        <title>rRNA introns, odd ribosomes, and small enigmatic genomes across a large radiation of phyla.</title>
        <authorList>
            <person name="Brown C.T."/>
            <person name="Hug L.A."/>
            <person name="Thomas B.C."/>
            <person name="Sharon I."/>
            <person name="Castelle C.J."/>
            <person name="Singh A."/>
            <person name="Wilkins M.J."/>
            <person name="Williams K.H."/>
            <person name="Banfield J.F."/>
        </authorList>
    </citation>
    <scope>NUCLEOTIDE SEQUENCE [LARGE SCALE GENOMIC DNA]</scope>
</reference>
<name>A0A0G1W9R6_9BACT</name>
<dbReference type="Pfam" id="PF02575">
    <property type="entry name" value="YbaB_DNA_bd"/>
    <property type="match status" value="1"/>
</dbReference>
<organism evidence="1 2">
    <name type="scientific">Candidatus Beckwithbacteria bacterium GW2011_GWC2_47_9</name>
    <dbReference type="NCBI Taxonomy" id="1618373"/>
    <lineage>
        <taxon>Bacteria</taxon>
        <taxon>Candidatus Beckwithiibacteriota</taxon>
    </lineage>
</organism>